<name>A0ABS2N692_9BACI</name>
<reference evidence="2 3" key="1">
    <citation type="submission" date="2021-01" db="EMBL/GenBank/DDBJ databases">
        <title>Genomic Encyclopedia of Type Strains, Phase IV (KMG-IV): sequencing the most valuable type-strain genomes for metagenomic binning, comparative biology and taxonomic classification.</title>
        <authorList>
            <person name="Goeker M."/>
        </authorList>
    </citation>
    <scope>NUCLEOTIDE SEQUENCE [LARGE SCALE GENOMIC DNA]</scope>
    <source>
        <strain evidence="2 3">DSM 23711</strain>
    </source>
</reference>
<sequence>MIPPRARQYRHPMRGPHPRPPFPHPYHRVPRGVPRQRFQQPSQGLGSLLKDENGNLDMKKIGSGVQNVMGIANQAGPVVKMLSSFLK</sequence>
<evidence type="ECO:0000313" key="2">
    <source>
        <dbReference type="EMBL" id="MBM7573563.1"/>
    </source>
</evidence>
<dbReference type="Pfam" id="PF14179">
    <property type="entry name" value="YppG"/>
    <property type="match status" value="1"/>
</dbReference>
<evidence type="ECO:0000313" key="3">
    <source>
        <dbReference type="Proteomes" id="UP001296943"/>
    </source>
</evidence>
<gene>
    <name evidence="2" type="ORF">JOC48_004127</name>
</gene>
<evidence type="ECO:0008006" key="4">
    <source>
        <dbReference type="Google" id="ProtNLM"/>
    </source>
</evidence>
<accession>A0ABS2N692</accession>
<keyword evidence="3" id="KW-1185">Reference proteome</keyword>
<evidence type="ECO:0000256" key="1">
    <source>
        <dbReference type="SAM" id="MobiDB-lite"/>
    </source>
</evidence>
<dbReference type="Proteomes" id="UP001296943">
    <property type="component" value="Unassembled WGS sequence"/>
</dbReference>
<comment type="caution">
    <text evidence="2">The sequence shown here is derived from an EMBL/GenBank/DDBJ whole genome shotgun (WGS) entry which is preliminary data.</text>
</comment>
<dbReference type="EMBL" id="JAFBDR010000037">
    <property type="protein sequence ID" value="MBM7573563.1"/>
    <property type="molecule type" value="Genomic_DNA"/>
</dbReference>
<dbReference type="InterPro" id="IPR025555">
    <property type="entry name" value="YppG"/>
</dbReference>
<feature type="compositionally biased region" description="Basic residues" evidence="1">
    <location>
        <begin position="7"/>
        <end position="17"/>
    </location>
</feature>
<organism evidence="2 3">
    <name type="scientific">Aquibacillus albus</name>
    <dbReference type="NCBI Taxonomy" id="1168171"/>
    <lineage>
        <taxon>Bacteria</taxon>
        <taxon>Bacillati</taxon>
        <taxon>Bacillota</taxon>
        <taxon>Bacilli</taxon>
        <taxon>Bacillales</taxon>
        <taxon>Bacillaceae</taxon>
        <taxon>Aquibacillus</taxon>
    </lineage>
</organism>
<proteinExistence type="predicted"/>
<dbReference type="RefSeq" id="WP_204502201.1">
    <property type="nucleotide sequence ID" value="NZ_JAFBDR010000037.1"/>
</dbReference>
<feature type="region of interest" description="Disordered" evidence="1">
    <location>
        <begin position="1"/>
        <end position="26"/>
    </location>
</feature>
<protein>
    <recommendedName>
        <fullName evidence="4">YppG-like protein</fullName>
    </recommendedName>
</protein>